<sequence length="119" mass="13294">MLVYTGKLNYGSYAQDEIITVIFGGNSATMDEPVVATWQWTENAAGETKANSLHVGSLNGLRNLSNGEREIEFLQNQAEESYYWFRGRVTSSGLILAMYNQADELCIDNITLQRTYPSA</sequence>
<organism evidence="1 2">
    <name type="scientific">Aspergillus bertholletiae</name>
    <dbReference type="NCBI Taxonomy" id="1226010"/>
    <lineage>
        <taxon>Eukaryota</taxon>
        <taxon>Fungi</taxon>
        <taxon>Dikarya</taxon>
        <taxon>Ascomycota</taxon>
        <taxon>Pezizomycotina</taxon>
        <taxon>Eurotiomycetes</taxon>
        <taxon>Eurotiomycetidae</taxon>
        <taxon>Eurotiales</taxon>
        <taxon>Aspergillaceae</taxon>
        <taxon>Aspergillus</taxon>
        <taxon>Aspergillus subgen. Circumdati</taxon>
    </lineage>
</organism>
<name>A0A5N7B2Y8_9EURO</name>
<protein>
    <submittedName>
        <fullName evidence="1">Uncharacterized protein</fullName>
    </submittedName>
</protein>
<dbReference type="EMBL" id="ML736241">
    <property type="protein sequence ID" value="KAE8376393.1"/>
    <property type="molecule type" value="Genomic_DNA"/>
</dbReference>
<evidence type="ECO:0000313" key="2">
    <source>
        <dbReference type="Proteomes" id="UP000326198"/>
    </source>
</evidence>
<reference evidence="1 2" key="1">
    <citation type="submission" date="2019-04" db="EMBL/GenBank/DDBJ databases">
        <title>Friends and foes A comparative genomics studyof 23 Aspergillus species from section Flavi.</title>
        <authorList>
            <consortium name="DOE Joint Genome Institute"/>
            <person name="Kjaerbolling I."/>
            <person name="Vesth T."/>
            <person name="Frisvad J.C."/>
            <person name="Nybo J.L."/>
            <person name="Theobald S."/>
            <person name="Kildgaard S."/>
            <person name="Isbrandt T."/>
            <person name="Kuo A."/>
            <person name="Sato A."/>
            <person name="Lyhne E.K."/>
            <person name="Kogle M.E."/>
            <person name="Wiebenga A."/>
            <person name="Kun R.S."/>
            <person name="Lubbers R.J."/>
            <person name="Makela M.R."/>
            <person name="Barry K."/>
            <person name="Chovatia M."/>
            <person name="Clum A."/>
            <person name="Daum C."/>
            <person name="Haridas S."/>
            <person name="He G."/>
            <person name="LaButti K."/>
            <person name="Lipzen A."/>
            <person name="Mondo S."/>
            <person name="Riley R."/>
            <person name="Salamov A."/>
            <person name="Simmons B.A."/>
            <person name="Magnuson J.K."/>
            <person name="Henrissat B."/>
            <person name="Mortensen U.H."/>
            <person name="Larsen T.O."/>
            <person name="Devries R.P."/>
            <person name="Grigoriev I.V."/>
            <person name="Machida M."/>
            <person name="Baker S.E."/>
            <person name="Andersen M.R."/>
        </authorList>
    </citation>
    <scope>NUCLEOTIDE SEQUENCE [LARGE SCALE GENOMIC DNA]</scope>
    <source>
        <strain evidence="1 2">IBT 29228</strain>
    </source>
</reference>
<evidence type="ECO:0000313" key="1">
    <source>
        <dbReference type="EMBL" id="KAE8376393.1"/>
    </source>
</evidence>
<proteinExistence type="predicted"/>
<dbReference type="AlphaFoldDB" id="A0A5N7B2Y8"/>
<accession>A0A5N7B2Y8</accession>
<dbReference type="Proteomes" id="UP000326198">
    <property type="component" value="Unassembled WGS sequence"/>
</dbReference>
<keyword evidence="2" id="KW-1185">Reference proteome</keyword>
<dbReference type="OrthoDB" id="4332097at2759"/>
<gene>
    <name evidence="1" type="ORF">BDV26DRAFT_265650</name>
</gene>